<organism evidence="1">
    <name type="scientific">Arundo donax</name>
    <name type="common">Giant reed</name>
    <name type="synonym">Donax arundinaceus</name>
    <dbReference type="NCBI Taxonomy" id="35708"/>
    <lineage>
        <taxon>Eukaryota</taxon>
        <taxon>Viridiplantae</taxon>
        <taxon>Streptophyta</taxon>
        <taxon>Embryophyta</taxon>
        <taxon>Tracheophyta</taxon>
        <taxon>Spermatophyta</taxon>
        <taxon>Magnoliopsida</taxon>
        <taxon>Liliopsida</taxon>
        <taxon>Poales</taxon>
        <taxon>Poaceae</taxon>
        <taxon>PACMAD clade</taxon>
        <taxon>Arundinoideae</taxon>
        <taxon>Arundineae</taxon>
        <taxon>Arundo</taxon>
    </lineage>
</organism>
<evidence type="ECO:0000313" key="1">
    <source>
        <dbReference type="EMBL" id="JAD96363.1"/>
    </source>
</evidence>
<name>A0A0A9EBF6_ARUDO</name>
<reference evidence="1" key="2">
    <citation type="journal article" date="2015" name="Data Brief">
        <title>Shoot transcriptome of the giant reed, Arundo donax.</title>
        <authorList>
            <person name="Barrero R.A."/>
            <person name="Guerrero F.D."/>
            <person name="Moolhuijzen P."/>
            <person name="Goolsby J.A."/>
            <person name="Tidwell J."/>
            <person name="Bellgard S.E."/>
            <person name="Bellgard M.I."/>
        </authorList>
    </citation>
    <scope>NUCLEOTIDE SEQUENCE</scope>
    <source>
        <tissue evidence="1">Shoot tissue taken approximately 20 cm above the soil surface</tissue>
    </source>
</reference>
<reference evidence="1" key="1">
    <citation type="submission" date="2014-09" db="EMBL/GenBank/DDBJ databases">
        <authorList>
            <person name="Magalhaes I.L.F."/>
            <person name="Oliveira U."/>
            <person name="Santos F.R."/>
            <person name="Vidigal T.H.D.A."/>
            <person name="Brescovit A.D."/>
            <person name="Santos A.J."/>
        </authorList>
    </citation>
    <scope>NUCLEOTIDE SEQUENCE</scope>
    <source>
        <tissue evidence="1">Shoot tissue taken approximately 20 cm above the soil surface</tissue>
    </source>
</reference>
<protein>
    <submittedName>
        <fullName evidence="1">Uncharacterized protein</fullName>
    </submittedName>
</protein>
<dbReference type="AlphaFoldDB" id="A0A0A9EBF6"/>
<proteinExistence type="predicted"/>
<sequence>MCSCWIRAYRSFDIFASSVGHVHYYDS</sequence>
<accession>A0A0A9EBF6</accession>
<dbReference type="EMBL" id="GBRH01201532">
    <property type="protein sequence ID" value="JAD96363.1"/>
    <property type="molecule type" value="Transcribed_RNA"/>
</dbReference>